<evidence type="ECO:0000256" key="1">
    <source>
        <dbReference type="SAM" id="MobiDB-lite"/>
    </source>
</evidence>
<evidence type="ECO:0000313" key="3">
    <source>
        <dbReference type="Proteomes" id="UP001165080"/>
    </source>
</evidence>
<dbReference type="AlphaFoldDB" id="A0A9W6C0D2"/>
<accession>A0A9W6C0D2</accession>
<protein>
    <submittedName>
        <fullName evidence="2">Uncharacterized protein</fullName>
    </submittedName>
</protein>
<evidence type="ECO:0000313" key="2">
    <source>
        <dbReference type="EMBL" id="GLC61162.1"/>
    </source>
</evidence>
<feature type="compositionally biased region" description="Acidic residues" evidence="1">
    <location>
        <begin position="50"/>
        <end position="64"/>
    </location>
</feature>
<feature type="compositionally biased region" description="Pro residues" evidence="1">
    <location>
        <begin position="223"/>
        <end position="237"/>
    </location>
</feature>
<feature type="region of interest" description="Disordered" evidence="1">
    <location>
        <begin position="1"/>
        <end position="80"/>
    </location>
</feature>
<comment type="caution">
    <text evidence="2">The sequence shown here is derived from an EMBL/GenBank/DDBJ whole genome shotgun (WGS) entry which is preliminary data.</text>
</comment>
<keyword evidence="3" id="KW-1185">Reference proteome</keyword>
<feature type="compositionally biased region" description="Low complexity" evidence="1">
    <location>
        <begin position="25"/>
        <end position="36"/>
    </location>
</feature>
<feature type="compositionally biased region" description="Low complexity" evidence="1">
    <location>
        <begin position="238"/>
        <end position="272"/>
    </location>
</feature>
<proteinExistence type="predicted"/>
<gene>
    <name evidence="2" type="primary">PLESTBF000869</name>
    <name evidence="2" type="ORF">PLESTB_001724800</name>
</gene>
<dbReference type="EMBL" id="BRXU01000042">
    <property type="protein sequence ID" value="GLC61162.1"/>
    <property type="molecule type" value="Genomic_DNA"/>
</dbReference>
<dbReference type="Proteomes" id="UP001165080">
    <property type="component" value="Unassembled WGS sequence"/>
</dbReference>
<sequence>MSGRGRGRGRGGRSRRPETGGDGPAALDAAVTAATAPFTQQPSGRGFDFVDAEDSEDSSDEENGDVVTSPGEPQPNAGHVVTLSHPFNLPCTYAFPPIPPLTASVGDRLVVLATSQNGWKCVGRLDPSHAACWVPPDNLSANDMVLPPTPAVEPAGVERQREIREYYEQAFEEEAAKRRKVVEAAAAEQAAIVAAKAIAVPQMAGPQMLLLQQLMQVVQQGAPPQPPQQQGAPPQPPQQQGASPQPPQQQGASPQPPQQQGAPPQPPQQQQQGAGGEQFVPGSDAAAAAAVLMNLGGGM</sequence>
<feature type="region of interest" description="Disordered" evidence="1">
    <location>
        <begin position="220"/>
        <end position="282"/>
    </location>
</feature>
<reference evidence="2 3" key="1">
    <citation type="journal article" date="2023" name="Commun. Biol.">
        <title>Reorganization of the ancestral sex-determining regions during the evolution of trioecy in Pleodorina starrii.</title>
        <authorList>
            <person name="Takahashi K."/>
            <person name="Suzuki S."/>
            <person name="Kawai-Toyooka H."/>
            <person name="Yamamoto K."/>
            <person name="Hamaji T."/>
            <person name="Ootsuki R."/>
            <person name="Yamaguchi H."/>
            <person name="Kawachi M."/>
            <person name="Higashiyama T."/>
            <person name="Nozaki H."/>
        </authorList>
    </citation>
    <scope>NUCLEOTIDE SEQUENCE [LARGE SCALE GENOMIC DNA]</scope>
    <source>
        <strain evidence="2 3">NIES-4479</strain>
    </source>
</reference>
<organism evidence="2 3">
    <name type="scientific">Pleodorina starrii</name>
    <dbReference type="NCBI Taxonomy" id="330485"/>
    <lineage>
        <taxon>Eukaryota</taxon>
        <taxon>Viridiplantae</taxon>
        <taxon>Chlorophyta</taxon>
        <taxon>core chlorophytes</taxon>
        <taxon>Chlorophyceae</taxon>
        <taxon>CS clade</taxon>
        <taxon>Chlamydomonadales</taxon>
        <taxon>Volvocaceae</taxon>
        <taxon>Pleodorina</taxon>
    </lineage>
</organism>
<name>A0A9W6C0D2_9CHLO</name>
<feature type="compositionally biased region" description="Basic residues" evidence="1">
    <location>
        <begin position="1"/>
        <end position="14"/>
    </location>
</feature>